<dbReference type="Proteomes" id="UP001285441">
    <property type="component" value="Unassembled WGS sequence"/>
</dbReference>
<dbReference type="Gene3D" id="1.20.1090.10">
    <property type="entry name" value="Dehydroquinate synthase-like - alpha domain"/>
    <property type="match status" value="1"/>
</dbReference>
<keyword evidence="6" id="KW-1185">Reference proteome</keyword>
<evidence type="ECO:0000313" key="6">
    <source>
        <dbReference type="Proteomes" id="UP001285441"/>
    </source>
</evidence>
<dbReference type="Pfam" id="PF24621">
    <property type="entry name" value="DHQS_C"/>
    <property type="match status" value="1"/>
</dbReference>
<dbReference type="Gene3D" id="3.40.50.1970">
    <property type="match status" value="1"/>
</dbReference>
<evidence type="ECO:0000313" key="5">
    <source>
        <dbReference type="EMBL" id="KAK3374827.1"/>
    </source>
</evidence>
<evidence type="ECO:0008006" key="7">
    <source>
        <dbReference type="Google" id="ProtNLM"/>
    </source>
</evidence>
<dbReference type="SUPFAM" id="SSF56796">
    <property type="entry name" value="Dehydroquinate synthase-like"/>
    <property type="match status" value="1"/>
</dbReference>
<evidence type="ECO:0000259" key="3">
    <source>
        <dbReference type="Pfam" id="PF01761"/>
    </source>
</evidence>
<protein>
    <recommendedName>
        <fullName evidence="7">3-dehydroquinate synthase domain-containing protein</fullName>
    </recommendedName>
</protein>
<proteinExistence type="predicted"/>
<keyword evidence="2" id="KW-0520">NAD</keyword>
<dbReference type="Pfam" id="PF01761">
    <property type="entry name" value="DHQ_synthase"/>
    <property type="match status" value="1"/>
</dbReference>
<dbReference type="AlphaFoldDB" id="A0AAE0KES5"/>
<dbReference type="PANTHER" id="PTHR43622:SF3">
    <property type="entry name" value="2-EPI-5-EPI-VALIOLONE SYNTHASE"/>
    <property type="match status" value="1"/>
</dbReference>
<sequence length="391" mass="42425">MSDMKATVELTNKGFSVCGYEKIVYDFEFVDGVFDTKNRQLADCYTRWQRCLAVLKTHKTMVGEKAKSMETLLEIVDSMSAFGIYRKEPVLVIGGGLVTDVAGFACAAYRGNTNYIRIPTTGKCSTCCTSTARRSSRQHLGGLIVPAWRSERRRTGYAARGIYEMLKLETPNLHELMLDRIIAYGHTWSPLHELVPDTPLRHGHAISIDMAYSTTLALQRSVLSPQDHDRLLTLFSRAGLSMDHHQFDEPLLKSATAAILRTRDGKLRAAVPISPMGKCIFLNDVSHEEMCAALAEHKKRMKSFPRAGEGIDAYVDASDTGYTVGGGSPGVGAGDASAPRSMAGVRNSSECDIQGILNGSSSAPRGGALLEGPLKGQPAVVAETVIVPPSK</sequence>
<feature type="domain" description="3-dehydroquinate synthase N-terminal" evidence="3">
    <location>
        <begin position="62"/>
        <end position="121"/>
    </location>
</feature>
<dbReference type="InterPro" id="IPR050071">
    <property type="entry name" value="Dehydroquinate_synthase"/>
</dbReference>
<organism evidence="5 6">
    <name type="scientific">Podospora didyma</name>
    <dbReference type="NCBI Taxonomy" id="330526"/>
    <lineage>
        <taxon>Eukaryota</taxon>
        <taxon>Fungi</taxon>
        <taxon>Dikarya</taxon>
        <taxon>Ascomycota</taxon>
        <taxon>Pezizomycotina</taxon>
        <taxon>Sordariomycetes</taxon>
        <taxon>Sordariomycetidae</taxon>
        <taxon>Sordariales</taxon>
        <taxon>Podosporaceae</taxon>
        <taxon>Podospora</taxon>
    </lineage>
</organism>
<dbReference type="PANTHER" id="PTHR43622">
    <property type="entry name" value="3-DEHYDROQUINATE SYNTHASE"/>
    <property type="match status" value="1"/>
</dbReference>
<feature type="domain" description="3-dehydroquinate synthase C-terminal" evidence="4">
    <location>
        <begin position="173"/>
        <end position="248"/>
    </location>
</feature>
<accession>A0AAE0KES5</accession>
<dbReference type="InterPro" id="IPR056179">
    <property type="entry name" value="DHQS_C"/>
</dbReference>
<dbReference type="InterPro" id="IPR030960">
    <property type="entry name" value="DHQS/DOIS_N"/>
</dbReference>
<reference evidence="5" key="2">
    <citation type="submission" date="2023-06" db="EMBL/GenBank/DDBJ databases">
        <authorList>
            <consortium name="Lawrence Berkeley National Laboratory"/>
            <person name="Haridas S."/>
            <person name="Hensen N."/>
            <person name="Bonometti L."/>
            <person name="Westerberg I."/>
            <person name="Brannstrom I.O."/>
            <person name="Guillou S."/>
            <person name="Cros-Aarteil S."/>
            <person name="Calhoun S."/>
            <person name="Kuo A."/>
            <person name="Mondo S."/>
            <person name="Pangilinan J."/>
            <person name="Riley R."/>
            <person name="LaButti K."/>
            <person name="Andreopoulos B."/>
            <person name="Lipzen A."/>
            <person name="Chen C."/>
            <person name="Yanf M."/>
            <person name="Daum C."/>
            <person name="Ng V."/>
            <person name="Clum A."/>
            <person name="Steindorff A."/>
            <person name="Ohm R."/>
            <person name="Martin F."/>
            <person name="Silar P."/>
            <person name="Natvig D."/>
            <person name="Lalanne C."/>
            <person name="Gautier V."/>
            <person name="Ament-velasquez S.L."/>
            <person name="Kruys A."/>
            <person name="Hutchinson M.I."/>
            <person name="Powell A.J."/>
            <person name="Barry K."/>
            <person name="Miller A.N."/>
            <person name="Grigoriev I.V."/>
            <person name="Debuchy R."/>
            <person name="Gladieux P."/>
            <person name="Thoren M.H."/>
            <person name="Johannesson H."/>
        </authorList>
    </citation>
    <scope>NUCLEOTIDE SEQUENCE</scope>
    <source>
        <strain evidence="5">CBS 232.78</strain>
    </source>
</reference>
<dbReference type="EMBL" id="JAULSW010000007">
    <property type="protein sequence ID" value="KAK3374827.1"/>
    <property type="molecule type" value="Genomic_DNA"/>
</dbReference>
<comment type="cofactor">
    <cofactor evidence="1">
        <name>NAD(+)</name>
        <dbReference type="ChEBI" id="CHEBI:57540"/>
    </cofactor>
</comment>
<reference evidence="5" key="1">
    <citation type="journal article" date="2023" name="Mol. Phylogenet. Evol.">
        <title>Genome-scale phylogeny and comparative genomics of the fungal order Sordariales.</title>
        <authorList>
            <person name="Hensen N."/>
            <person name="Bonometti L."/>
            <person name="Westerberg I."/>
            <person name="Brannstrom I.O."/>
            <person name="Guillou S."/>
            <person name="Cros-Aarteil S."/>
            <person name="Calhoun S."/>
            <person name="Haridas S."/>
            <person name="Kuo A."/>
            <person name="Mondo S."/>
            <person name="Pangilinan J."/>
            <person name="Riley R."/>
            <person name="LaButti K."/>
            <person name="Andreopoulos B."/>
            <person name="Lipzen A."/>
            <person name="Chen C."/>
            <person name="Yan M."/>
            <person name="Daum C."/>
            <person name="Ng V."/>
            <person name="Clum A."/>
            <person name="Steindorff A."/>
            <person name="Ohm R.A."/>
            <person name="Martin F."/>
            <person name="Silar P."/>
            <person name="Natvig D.O."/>
            <person name="Lalanne C."/>
            <person name="Gautier V."/>
            <person name="Ament-Velasquez S.L."/>
            <person name="Kruys A."/>
            <person name="Hutchinson M.I."/>
            <person name="Powell A.J."/>
            <person name="Barry K."/>
            <person name="Miller A.N."/>
            <person name="Grigoriev I.V."/>
            <person name="Debuchy R."/>
            <person name="Gladieux P."/>
            <person name="Hiltunen Thoren M."/>
            <person name="Johannesson H."/>
        </authorList>
    </citation>
    <scope>NUCLEOTIDE SEQUENCE</scope>
    <source>
        <strain evidence="5">CBS 232.78</strain>
    </source>
</reference>
<gene>
    <name evidence="5" type="ORF">B0H63DRAFT_562828</name>
</gene>
<evidence type="ECO:0000256" key="2">
    <source>
        <dbReference type="ARBA" id="ARBA00023027"/>
    </source>
</evidence>
<name>A0AAE0KES5_9PEZI</name>
<evidence type="ECO:0000259" key="4">
    <source>
        <dbReference type="Pfam" id="PF24621"/>
    </source>
</evidence>
<comment type="caution">
    <text evidence="5">The sequence shown here is derived from an EMBL/GenBank/DDBJ whole genome shotgun (WGS) entry which is preliminary data.</text>
</comment>
<dbReference type="GO" id="GO:0003856">
    <property type="term" value="F:3-dehydroquinate synthase activity"/>
    <property type="evidence" value="ECO:0007669"/>
    <property type="project" value="TreeGrafter"/>
</dbReference>
<evidence type="ECO:0000256" key="1">
    <source>
        <dbReference type="ARBA" id="ARBA00001911"/>
    </source>
</evidence>